<dbReference type="Gene3D" id="3.40.1190.20">
    <property type="match status" value="1"/>
</dbReference>
<gene>
    <name evidence="1" type="ORF">S06H3_00923</name>
</gene>
<sequence>MNKYVVSIGDVALDIFSKIESGLFYATDTPAITSIHPGGSAANFATWISRLGGNS</sequence>
<feature type="non-terminal residue" evidence="1">
    <location>
        <position position="55"/>
    </location>
</feature>
<evidence type="ECO:0000313" key="1">
    <source>
        <dbReference type="EMBL" id="GAH95013.1"/>
    </source>
</evidence>
<name>X1LLM0_9ZZZZ</name>
<proteinExistence type="predicted"/>
<organism evidence="1">
    <name type="scientific">marine sediment metagenome</name>
    <dbReference type="NCBI Taxonomy" id="412755"/>
    <lineage>
        <taxon>unclassified sequences</taxon>
        <taxon>metagenomes</taxon>
        <taxon>ecological metagenomes</taxon>
    </lineage>
</organism>
<dbReference type="InterPro" id="IPR029056">
    <property type="entry name" value="Ribokinase-like"/>
</dbReference>
<dbReference type="AlphaFoldDB" id="X1LLM0"/>
<dbReference type="EMBL" id="BARV01000203">
    <property type="protein sequence ID" value="GAH95013.1"/>
    <property type="molecule type" value="Genomic_DNA"/>
</dbReference>
<dbReference type="SUPFAM" id="SSF53613">
    <property type="entry name" value="Ribokinase-like"/>
    <property type="match status" value="1"/>
</dbReference>
<evidence type="ECO:0008006" key="2">
    <source>
        <dbReference type="Google" id="ProtNLM"/>
    </source>
</evidence>
<protein>
    <recommendedName>
        <fullName evidence="2">Carbohydrate kinase PfkB domain-containing protein</fullName>
    </recommendedName>
</protein>
<reference evidence="1" key="1">
    <citation type="journal article" date="2014" name="Front. Microbiol.">
        <title>High frequency of phylogenetically diverse reductive dehalogenase-homologous genes in deep subseafloor sedimentary metagenomes.</title>
        <authorList>
            <person name="Kawai M."/>
            <person name="Futagami T."/>
            <person name="Toyoda A."/>
            <person name="Takaki Y."/>
            <person name="Nishi S."/>
            <person name="Hori S."/>
            <person name="Arai W."/>
            <person name="Tsubouchi T."/>
            <person name="Morono Y."/>
            <person name="Uchiyama I."/>
            <person name="Ito T."/>
            <person name="Fujiyama A."/>
            <person name="Inagaki F."/>
            <person name="Takami H."/>
        </authorList>
    </citation>
    <scope>NUCLEOTIDE SEQUENCE</scope>
    <source>
        <strain evidence="1">Expedition CK06-06</strain>
    </source>
</reference>
<accession>X1LLM0</accession>
<comment type="caution">
    <text evidence="1">The sequence shown here is derived from an EMBL/GenBank/DDBJ whole genome shotgun (WGS) entry which is preliminary data.</text>
</comment>